<accession>A0ABN7SDW7</accession>
<dbReference type="PANTHER" id="PTHR14699:SF0">
    <property type="entry name" value="TETRATRICOPEPTIDE REPEAT PROTEIN 21 HOMOLOG"/>
    <property type="match status" value="1"/>
</dbReference>
<dbReference type="InterPro" id="IPR040364">
    <property type="entry name" value="TTC21A/TTC21B"/>
</dbReference>
<evidence type="ECO:0000313" key="2">
    <source>
        <dbReference type="EMBL" id="CAG5095389.1"/>
    </source>
</evidence>
<dbReference type="EMBL" id="OU015569">
    <property type="protein sequence ID" value="CAG5095389.1"/>
    <property type="molecule type" value="Genomic_DNA"/>
</dbReference>
<dbReference type="Pfam" id="PF25063">
    <property type="entry name" value="ARM_TT21_C"/>
    <property type="match status" value="1"/>
</dbReference>
<gene>
    <name evidence="2" type="ORF">OKIOD_LOCUS5724</name>
</gene>
<dbReference type="SUPFAM" id="SSF48452">
    <property type="entry name" value="TPR-like"/>
    <property type="match status" value="1"/>
</dbReference>
<name>A0ABN7SDW7_OIKDI</name>
<dbReference type="InterPro" id="IPR011990">
    <property type="entry name" value="TPR-like_helical_dom_sf"/>
</dbReference>
<reference evidence="2 3" key="1">
    <citation type="submission" date="2021-04" db="EMBL/GenBank/DDBJ databases">
        <authorList>
            <person name="Bliznina A."/>
        </authorList>
    </citation>
    <scope>NUCLEOTIDE SEQUENCE [LARGE SCALE GENOMIC DNA]</scope>
</reference>
<evidence type="ECO:0000313" key="3">
    <source>
        <dbReference type="Proteomes" id="UP001158576"/>
    </source>
</evidence>
<dbReference type="Proteomes" id="UP001158576">
    <property type="component" value="Chromosome XSR"/>
</dbReference>
<sequence>MLDGYQLRTKSAIDHLLQAKRSPRWRTQAIHAIIDIALGLESEELNMDEGAVYICKRLLYELPQNDLETKLYENWVLLANNDLNDGIKGFQALDRKCHVASLTGSCAGLIMQGNGKIAKNQLVSVLSTPYTMKVAKHLQKARLLLGQELINSGKPAKAREELEKILEKNRGCWRAMELRGITFEMEKNYEEAMKSFEYGWKMCSRNNPAIGFRLAQIYPKVDQPIKSIPICHYIKKNFPDYPQIDEILDAALYQVRH</sequence>
<protein>
    <submittedName>
        <fullName evidence="2">Oidioi.mRNA.OKI2018_I69.XSR.g14166.t1.cds</fullName>
    </submittedName>
</protein>
<dbReference type="PANTHER" id="PTHR14699">
    <property type="entry name" value="STI2 PROTEIN-RELATED"/>
    <property type="match status" value="1"/>
</dbReference>
<organism evidence="2 3">
    <name type="scientific">Oikopleura dioica</name>
    <name type="common">Tunicate</name>
    <dbReference type="NCBI Taxonomy" id="34765"/>
    <lineage>
        <taxon>Eukaryota</taxon>
        <taxon>Metazoa</taxon>
        <taxon>Chordata</taxon>
        <taxon>Tunicata</taxon>
        <taxon>Appendicularia</taxon>
        <taxon>Copelata</taxon>
        <taxon>Oikopleuridae</taxon>
        <taxon>Oikopleura</taxon>
    </lineage>
</organism>
<dbReference type="Gene3D" id="1.25.40.10">
    <property type="entry name" value="Tetratricopeptide repeat domain"/>
    <property type="match status" value="1"/>
</dbReference>
<keyword evidence="3" id="KW-1185">Reference proteome</keyword>
<feature type="domain" description="Tetratricopeptide repeat protein 21A/21B C-terminal ARM" evidence="1">
    <location>
        <begin position="58"/>
        <end position="251"/>
    </location>
</feature>
<dbReference type="InterPro" id="IPR056834">
    <property type="entry name" value="ARM_TT21_C"/>
</dbReference>
<proteinExistence type="predicted"/>
<evidence type="ECO:0000259" key="1">
    <source>
        <dbReference type="Pfam" id="PF25063"/>
    </source>
</evidence>